<dbReference type="EMBL" id="WMBA01000064">
    <property type="protein sequence ID" value="MTD58290.1"/>
    <property type="molecule type" value="Genomic_DNA"/>
</dbReference>
<keyword evidence="2" id="KW-1185">Reference proteome</keyword>
<dbReference type="RefSeq" id="WP_154760375.1">
    <property type="nucleotide sequence ID" value="NZ_WMBA01000064.1"/>
</dbReference>
<dbReference type="Proteomes" id="UP000440096">
    <property type="component" value="Unassembled WGS sequence"/>
</dbReference>
<evidence type="ECO:0008006" key="3">
    <source>
        <dbReference type="Google" id="ProtNLM"/>
    </source>
</evidence>
<evidence type="ECO:0000313" key="1">
    <source>
        <dbReference type="EMBL" id="MTD58290.1"/>
    </source>
</evidence>
<dbReference type="OrthoDB" id="3773711at2"/>
<dbReference type="AlphaFoldDB" id="A0A6N7Z973"/>
<protein>
    <recommendedName>
        <fullName evidence="3">TetR family transcriptional regulator</fullName>
    </recommendedName>
</protein>
<name>A0A6N7Z973_9PSEU</name>
<reference evidence="1 2" key="1">
    <citation type="submission" date="2019-11" db="EMBL/GenBank/DDBJ databases">
        <title>Draft genome of Amycolatopsis RM579.</title>
        <authorList>
            <person name="Duangmal K."/>
            <person name="Mingma R."/>
        </authorList>
    </citation>
    <scope>NUCLEOTIDE SEQUENCE [LARGE SCALE GENOMIC DNA]</scope>
    <source>
        <strain evidence="1 2">RM579</strain>
    </source>
</reference>
<accession>A0A6N7Z973</accession>
<proteinExistence type="predicted"/>
<sequence length="168" mass="18593">MGWNDFYQRRDIADAVLRQAARDPQAPLPFAGIPGATEVFGDEEQLLLALQHRWNRLLSGYLRTEFEGETTDHVEAVTRAWRRAVRANRTLRAVLDAHVADYPAPRRMHEAEQRMLAVAAGMADPGEPAEELTKVGAAVTALLRHGPGLEAPRRTPLGQLLKMLAPTA</sequence>
<gene>
    <name evidence="1" type="ORF">GKO32_30560</name>
</gene>
<comment type="caution">
    <text evidence="1">The sequence shown here is derived from an EMBL/GenBank/DDBJ whole genome shotgun (WGS) entry which is preliminary data.</text>
</comment>
<evidence type="ECO:0000313" key="2">
    <source>
        <dbReference type="Proteomes" id="UP000440096"/>
    </source>
</evidence>
<organism evidence="1 2">
    <name type="scientific">Amycolatopsis pithecellobii</name>
    <dbReference type="NCBI Taxonomy" id="664692"/>
    <lineage>
        <taxon>Bacteria</taxon>
        <taxon>Bacillati</taxon>
        <taxon>Actinomycetota</taxon>
        <taxon>Actinomycetes</taxon>
        <taxon>Pseudonocardiales</taxon>
        <taxon>Pseudonocardiaceae</taxon>
        <taxon>Amycolatopsis</taxon>
    </lineage>
</organism>